<evidence type="ECO:0000313" key="4">
    <source>
        <dbReference type="Proteomes" id="UP001139365"/>
    </source>
</evidence>
<dbReference type="Proteomes" id="UP001139365">
    <property type="component" value="Unassembled WGS sequence"/>
</dbReference>
<evidence type="ECO:0000313" key="3">
    <source>
        <dbReference type="EMBL" id="MCI5754918.1"/>
    </source>
</evidence>
<dbReference type="Gene3D" id="3.40.190.10">
    <property type="entry name" value="Periplasmic binding protein-like II"/>
    <property type="match status" value="1"/>
</dbReference>
<organism evidence="3 4">
    <name type="scientific">Candidatus Colimorpha enterica</name>
    <dbReference type="NCBI Taxonomy" id="3083063"/>
    <lineage>
        <taxon>Bacteria</taxon>
        <taxon>Pseudomonadati</taxon>
        <taxon>Bacteroidota</taxon>
        <taxon>Bacteroidia</taxon>
        <taxon>Bacteroidales</taxon>
        <taxon>Candidatus Colimorpha</taxon>
    </lineage>
</organism>
<feature type="chain" id="PRO_5041965116" description="Extracellular solute-binding protein" evidence="2">
    <location>
        <begin position="20"/>
        <end position="495"/>
    </location>
</feature>
<feature type="compositionally biased region" description="Polar residues" evidence="1">
    <location>
        <begin position="30"/>
        <end position="46"/>
    </location>
</feature>
<name>A0AAE3FFK2_9BACT</name>
<evidence type="ECO:0000256" key="2">
    <source>
        <dbReference type="SAM" id="SignalP"/>
    </source>
</evidence>
<comment type="caution">
    <text evidence="3">The sequence shown here is derived from an EMBL/GenBank/DDBJ whole genome shotgun (WGS) entry which is preliminary data.</text>
</comment>
<dbReference type="PROSITE" id="PS51257">
    <property type="entry name" value="PROKAR_LIPOPROTEIN"/>
    <property type="match status" value="1"/>
</dbReference>
<feature type="region of interest" description="Disordered" evidence="1">
    <location>
        <begin position="25"/>
        <end position="52"/>
    </location>
</feature>
<dbReference type="SUPFAM" id="SSF53850">
    <property type="entry name" value="Periplasmic binding protein-like II"/>
    <property type="match status" value="1"/>
</dbReference>
<gene>
    <name evidence="3" type="ORF">MR241_01335</name>
</gene>
<proteinExistence type="predicted"/>
<reference evidence="3 4" key="1">
    <citation type="submission" date="2022-03" db="EMBL/GenBank/DDBJ databases">
        <title>Metagenome-assembled genomes from swine fecal metagenomes.</title>
        <authorList>
            <person name="Holman D.B."/>
            <person name="Kommadath A."/>
        </authorList>
    </citation>
    <scope>NUCLEOTIDE SEQUENCE [LARGE SCALE GENOMIC DNA]</scope>
    <source>
        <strain evidence="3">SUG147</strain>
    </source>
</reference>
<evidence type="ECO:0000256" key="1">
    <source>
        <dbReference type="SAM" id="MobiDB-lite"/>
    </source>
</evidence>
<feature type="signal peptide" evidence="2">
    <location>
        <begin position="1"/>
        <end position="19"/>
    </location>
</feature>
<dbReference type="AlphaFoldDB" id="A0AAE3FFK2"/>
<dbReference type="EMBL" id="JALEMU010000024">
    <property type="protein sequence ID" value="MCI5754918.1"/>
    <property type="molecule type" value="Genomic_DNA"/>
</dbReference>
<keyword evidence="2" id="KW-0732">Signal</keyword>
<sequence>MKKIMSVLLAVLFCAAALAACKTNDDPKPAQSTSGGNKETQTTQSGDGLPDDLDFKGTKLSIAIRDKYTEYYLGEEGGDLIWAAVYKANQVVDERLHITREYVKTSESSVDHVNKVVTDILSNESTYDLVLVDQFYGCAKALDGAFANIKDEQYSKYLDLEKDYWYSDYMSNLTLSEDTLYFLGGDASPTIISWTSCTFFNWDLYDSYYGDPNALFRLVDNGGWTIDKLAQYSKEVYKDLDDSKTINENDQVGFTVSTGQSAVFAAQCAGMTFSKRDGDGNMELDVLNSKNQAIFEKIYNLYNATEGVYAYDYRTISDDLANKMFADGKALFMNEYFLRSWSEFTRNMNDAYAIIPRPKLDESQKDYISVMQDPLMLYTIPISLDMSKADAVSAFLEAQGIENHKTVFPAIYDTALKIKFVSDKVDSEVASHMVDLIYSSMTSDFAVINGFYLNSIADTVGHLVERKENTFVSSMQAILEGAQQKLEEMKLNYRV</sequence>
<protein>
    <recommendedName>
        <fullName evidence="5">Extracellular solute-binding protein</fullName>
    </recommendedName>
</protein>
<evidence type="ECO:0008006" key="5">
    <source>
        <dbReference type="Google" id="ProtNLM"/>
    </source>
</evidence>
<accession>A0AAE3FFK2</accession>